<proteinExistence type="predicted"/>
<dbReference type="Proteomes" id="UP001064048">
    <property type="component" value="Chromosome 9"/>
</dbReference>
<reference evidence="1 2" key="1">
    <citation type="journal article" date="2022" name="Genome Biol. Evol.">
        <title>The Spruce Budworm Genome: Reconstructing the Evolutionary History of Antifreeze Proteins.</title>
        <authorList>
            <person name="Beliveau C."/>
            <person name="Gagne P."/>
            <person name="Picq S."/>
            <person name="Vernygora O."/>
            <person name="Keeling C.I."/>
            <person name="Pinkney K."/>
            <person name="Doucet D."/>
            <person name="Wen F."/>
            <person name="Johnston J.S."/>
            <person name="Maaroufi H."/>
            <person name="Boyle B."/>
            <person name="Laroche J."/>
            <person name="Dewar K."/>
            <person name="Juretic N."/>
            <person name="Blackburn G."/>
            <person name="Nisole A."/>
            <person name="Brunet B."/>
            <person name="Brandao M."/>
            <person name="Lumley L."/>
            <person name="Duan J."/>
            <person name="Quan G."/>
            <person name="Lucarotti C.J."/>
            <person name="Roe A.D."/>
            <person name="Sperling F.A.H."/>
            <person name="Levesque R.C."/>
            <person name="Cusson M."/>
        </authorList>
    </citation>
    <scope>NUCLEOTIDE SEQUENCE [LARGE SCALE GENOMIC DNA]</scope>
    <source>
        <strain evidence="1">Glfc:IPQL:Cfum</strain>
    </source>
</reference>
<keyword evidence="2" id="KW-1185">Reference proteome</keyword>
<accession>A0ACC0KYY1</accession>
<evidence type="ECO:0000313" key="1">
    <source>
        <dbReference type="EMBL" id="KAI8441754.1"/>
    </source>
</evidence>
<sequence length="77" mass="8641">MAGPGFSPDVLQTLSESSGGGARAQLRLALSKMLERKDCQHEYANNRAREMVDELAKDESKLSSEIRYLQPLVYNRI</sequence>
<dbReference type="EMBL" id="CM046109">
    <property type="protein sequence ID" value="KAI8441754.1"/>
    <property type="molecule type" value="Genomic_DNA"/>
</dbReference>
<evidence type="ECO:0000313" key="2">
    <source>
        <dbReference type="Proteomes" id="UP001064048"/>
    </source>
</evidence>
<protein>
    <submittedName>
        <fullName evidence="1">Uncharacterized protein</fullName>
    </submittedName>
</protein>
<organism evidence="1 2">
    <name type="scientific">Choristoneura fumiferana</name>
    <name type="common">Spruce budworm moth</name>
    <name type="synonym">Archips fumiferana</name>
    <dbReference type="NCBI Taxonomy" id="7141"/>
    <lineage>
        <taxon>Eukaryota</taxon>
        <taxon>Metazoa</taxon>
        <taxon>Ecdysozoa</taxon>
        <taxon>Arthropoda</taxon>
        <taxon>Hexapoda</taxon>
        <taxon>Insecta</taxon>
        <taxon>Pterygota</taxon>
        <taxon>Neoptera</taxon>
        <taxon>Endopterygota</taxon>
        <taxon>Lepidoptera</taxon>
        <taxon>Glossata</taxon>
        <taxon>Ditrysia</taxon>
        <taxon>Tortricoidea</taxon>
        <taxon>Tortricidae</taxon>
        <taxon>Tortricinae</taxon>
        <taxon>Choristoneura</taxon>
    </lineage>
</organism>
<gene>
    <name evidence="1" type="ORF">MSG28_005452</name>
</gene>
<name>A0ACC0KYY1_CHOFU</name>
<comment type="caution">
    <text evidence="1">The sequence shown here is derived from an EMBL/GenBank/DDBJ whole genome shotgun (WGS) entry which is preliminary data.</text>
</comment>